<feature type="transmembrane region" description="Helical" evidence="7">
    <location>
        <begin position="162"/>
        <end position="185"/>
    </location>
</feature>
<evidence type="ECO:0000256" key="6">
    <source>
        <dbReference type="ARBA" id="ARBA00023136"/>
    </source>
</evidence>
<comment type="similarity">
    <text evidence="2">Belongs to the major facilitator superfamily.</text>
</comment>
<dbReference type="PANTHER" id="PTHR23514">
    <property type="entry name" value="BYPASS OF STOP CODON PROTEIN 6"/>
    <property type="match status" value="1"/>
</dbReference>
<feature type="transmembrane region" description="Helical" evidence="7">
    <location>
        <begin position="312"/>
        <end position="334"/>
    </location>
</feature>
<dbReference type="InterPro" id="IPR011701">
    <property type="entry name" value="MFS"/>
</dbReference>
<keyword evidence="3" id="KW-0813">Transport</keyword>
<keyword evidence="6 7" id="KW-0472">Membrane</keyword>
<dbReference type="InterPro" id="IPR036259">
    <property type="entry name" value="MFS_trans_sf"/>
</dbReference>
<feature type="domain" description="Major facilitator superfamily (MFS) profile" evidence="8">
    <location>
        <begin position="74"/>
        <end position="457"/>
    </location>
</feature>
<evidence type="ECO:0000256" key="3">
    <source>
        <dbReference type="ARBA" id="ARBA00022448"/>
    </source>
</evidence>
<evidence type="ECO:0000256" key="4">
    <source>
        <dbReference type="ARBA" id="ARBA00022692"/>
    </source>
</evidence>
<evidence type="ECO:0000256" key="5">
    <source>
        <dbReference type="ARBA" id="ARBA00022989"/>
    </source>
</evidence>
<feature type="transmembrane region" description="Helical" evidence="7">
    <location>
        <begin position="346"/>
        <end position="364"/>
    </location>
</feature>
<feature type="transmembrane region" description="Helical" evidence="7">
    <location>
        <begin position="370"/>
        <end position="394"/>
    </location>
</feature>
<dbReference type="GO" id="GO:0022857">
    <property type="term" value="F:transmembrane transporter activity"/>
    <property type="evidence" value="ECO:0007669"/>
    <property type="project" value="InterPro"/>
</dbReference>
<dbReference type="InterPro" id="IPR051788">
    <property type="entry name" value="MFS_Transporter"/>
</dbReference>
<feature type="transmembrane region" description="Helical" evidence="7">
    <location>
        <begin position="225"/>
        <end position="245"/>
    </location>
</feature>
<keyword evidence="4 7" id="KW-0812">Transmembrane</keyword>
<dbReference type="Gene3D" id="1.20.1250.20">
    <property type="entry name" value="MFS general substrate transporter like domains"/>
    <property type="match status" value="2"/>
</dbReference>
<dbReference type="SUPFAM" id="SSF103473">
    <property type="entry name" value="MFS general substrate transporter"/>
    <property type="match status" value="1"/>
</dbReference>
<protein>
    <submittedName>
        <fullName evidence="9">MFS transporter</fullName>
    </submittedName>
</protein>
<evidence type="ECO:0000313" key="9">
    <source>
        <dbReference type="EMBL" id="QLD24746.1"/>
    </source>
</evidence>
<dbReference type="InterPro" id="IPR020846">
    <property type="entry name" value="MFS_dom"/>
</dbReference>
<sequence>MRKPEPCRIRKVLRDAPGSPSPDRTILDDLSGFPAVGAALFAVSGEAWKAAGCSGPGAAGWSIVSRPASPRPALLLLAYLAFVSLGLPDGLLGVGWPSMRADFDVPTEAVGLMLTAGTTGYLTASVLAGFSLARLGVGRLLAGSTLLASLALTGYASSPGLAVTTGCALLLGLGSGAIDSGLNAYAANAFGPRHMNWMHAFFGLGVAIGPLIMTAVLSAGISWRWGYGIVAAAQLALGTAFALTVRAWVDRTAPPPPAAGPAPLPTTDPVRVRDTLRLPAVWLGSLAFAVYVAIEIAAGLWAFLLLTEGRGLTAGVAGVCVSGYWGSLFLGRVVQGFVAERLGTGRVLRASLLGMVAGAVLIALPAPAWVAVAGLLVLGFAAAPVFPLLTLGTAERVGAAHADRTIGVQIAAAGLGGALVPSGIGALVAYTSVEALGPALVVLAAALTTLHAVASRRP</sequence>
<dbReference type="GO" id="GO:0005886">
    <property type="term" value="C:plasma membrane"/>
    <property type="evidence" value="ECO:0007669"/>
    <property type="project" value="UniProtKB-SubCell"/>
</dbReference>
<feature type="transmembrane region" description="Helical" evidence="7">
    <location>
        <begin position="406"/>
        <end position="429"/>
    </location>
</feature>
<gene>
    <name evidence="9" type="ORF">HXZ27_11470</name>
</gene>
<dbReference type="Proteomes" id="UP000509335">
    <property type="component" value="Chromosome"/>
</dbReference>
<feature type="transmembrane region" description="Helical" evidence="7">
    <location>
        <begin position="197"/>
        <end position="219"/>
    </location>
</feature>
<reference evidence="9 10" key="1">
    <citation type="submission" date="2020-07" db="EMBL/GenBank/DDBJ databases">
        <title>A bifunctional nitrone conjugated secondary metabolite targeting the ribosome.</title>
        <authorList>
            <person name="Limbrick E.M."/>
            <person name="Graf M."/>
            <person name="Derewacz D.K."/>
            <person name="Nguyen F."/>
            <person name="Spraggins J.M."/>
            <person name="Wieland M."/>
            <person name="Ynigez-Gutierrez A.E."/>
            <person name="Reisman B.J."/>
            <person name="Zinshteyn B."/>
            <person name="McCulloch K."/>
            <person name="Iverson T.M."/>
            <person name="Green R."/>
            <person name="Wilson D.N."/>
            <person name="Bachmann B.O."/>
        </authorList>
    </citation>
    <scope>NUCLEOTIDE SEQUENCE [LARGE SCALE GENOMIC DNA]</scope>
    <source>
        <strain evidence="10">aurantiaca</strain>
    </source>
</reference>
<evidence type="ECO:0000259" key="8">
    <source>
        <dbReference type="PROSITE" id="PS50850"/>
    </source>
</evidence>
<feature type="transmembrane region" description="Helical" evidence="7">
    <location>
        <begin position="137"/>
        <end position="156"/>
    </location>
</feature>
<name>A0A7H8XI52_9ACTN</name>
<dbReference type="PANTHER" id="PTHR23514:SF3">
    <property type="entry name" value="BYPASS OF STOP CODON PROTEIN 6"/>
    <property type="match status" value="1"/>
</dbReference>
<evidence type="ECO:0000256" key="7">
    <source>
        <dbReference type="SAM" id="Phobius"/>
    </source>
</evidence>
<keyword evidence="5 7" id="KW-1133">Transmembrane helix</keyword>
<evidence type="ECO:0000256" key="1">
    <source>
        <dbReference type="ARBA" id="ARBA00004651"/>
    </source>
</evidence>
<feature type="transmembrane region" description="Helical" evidence="7">
    <location>
        <begin position="435"/>
        <end position="454"/>
    </location>
</feature>
<feature type="transmembrane region" description="Helical" evidence="7">
    <location>
        <begin position="109"/>
        <end position="130"/>
    </location>
</feature>
<dbReference type="Pfam" id="PF07690">
    <property type="entry name" value="MFS_1"/>
    <property type="match status" value="1"/>
</dbReference>
<comment type="subcellular location">
    <subcellularLocation>
        <location evidence="1">Cell membrane</location>
        <topology evidence="1">Multi-pass membrane protein</topology>
    </subcellularLocation>
</comment>
<dbReference type="PROSITE" id="PS50850">
    <property type="entry name" value="MFS"/>
    <property type="match status" value="1"/>
</dbReference>
<accession>A0A7H8XI52</accession>
<dbReference type="KEGG" id="mcab:HXZ27_11470"/>
<evidence type="ECO:0000256" key="2">
    <source>
        <dbReference type="ARBA" id="ARBA00008335"/>
    </source>
</evidence>
<proteinExistence type="inferred from homology"/>
<organism evidence="9 10">
    <name type="scientific">Micromonospora carbonacea</name>
    <dbReference type="NCBI Taxonomy" id="47853"/>
    <lineage>
        <taxon>Bacteria</taxon>
        <taxon>Bacillati</taxon>
        <taxon>Actinomycetota</taxon>
        <taxon>Actinomycetes</taxon>
        <taxon>Micromonosporales</taxon>
        <taxon>Micromonosporaceae</taxon>
        <taxon>Micromonospora</taxon>
    </lineage>
</organism>
<dbReference type="AlphaFoldDB" id="A0A7H8XI52"/>
<feature type="transmembrane region" description="Helical" evidence="7">
    <location>
        <begin position="73"/>
        <end position="97"/>
    </location>
</feature>
<evidence type="ECO:0000313" key="10">
    <source>
        <dbReference type="Proteomes" id="UP000509335"/>
    </source>
</evidence>
<dbReference type="EMBL" id="CP058322">
    <property type="protein sequence ID" value="QLD24746.1"/>
    <property type="molecule type" value="Genomic_DNA"/>
</dbReference>
<feature type="transmembrane region" description="Helical" evidence="7">
    <location>
        <begin position="281"/>
        <end position="306"/>
    </location>
</feature>